<organism evidence="1">
    <name type="scientific">Sesamum calycinum</name>
    <dbReference type="NCBI Taxonomy" id="2727403"/>
    <lineage>
        <taxon>Eukaryota</taxon>
        <taxon>Viridiplantae</taxon>
        <taxon>Streptophyta</taxon>
        <taxon>Embryophyta</taxon>
        <taxon>Tracheophyta</taxon>
        <taxon>Spermatophyta</taxon>
        <taxon>Magnoliopsida</taxon>
        <taxon>eudicotyledons</taxon>
        <taxon>Gunneridae</taxon>
        <taxon>Pentapetalae</taxon>
        <taxon>asterids</taxon>
        <taxon>lamiids</taxon>
        <taxon>Lamiales</taxon>
        <taxon>Pedaliaceae</taxon>
        <taxon>Sesamum</taxon>
    </lineage>
</organism>
<comment type="caution">
    <text evidence="1">The sequence shown here is derived from an EMBL/GenBank/DDBJ whole genome shotgun (WGS) entry which is preliminary data.</text>
</comment>
<gene>
    <name evidence="1" type="ORF">Scaly_2511100</name>
</gene>
<dbReference type="EMBL" id="JACGWM010000016">
    <property type="protein sequence ID" value="KAL0322147.1"/>
    <property type="molecule type" value="Genomic_DNA"/>
</dbReference>
<sequence>MSILACNCHGIGTTSTVRKLEEIIREQCPVLVFLVEMKCGHRQFEVAKQQLGLFGVCVSTVRRSRGIALLWQQYLTLHLRSFSIFHIDMDVLPSDSIAEWRGGKRGAPKLAWQIIDLREVLGSCDLSDLGFMQDDFNQRGARGLSKRFGLGVTGDAHLILWKKIQRCRAGLIRWNRMEFVRPKWEVKKLEERAQVEEVRCILTHYANASRQEVNFSKSSMVDRIAGWNNKLLSQAGKGMLIKSVLPSLPTYAMQCFKLPNHLLRDMKKAMRDFWWHNKGLVAMKLTPEGQSKTFQVEDLETVIEGPMEICTKYYSRVSSAGDIGLLCSFSGLVGKIVN</sequence>
<reference evidence="1" key="2">
    <citation type="journal article" date="2024" name="Plant">
        <title>Genomic evolution and insights into agronomic trait innovations of Sesamum species.</title>
        <authorList>
            <person name="Miao H."/>
            <person name="Wang L."/>
            <person name="Qu L."/>
            <person name="Liu H."/>
            <person name="Sun Y."/>
            <person name="Le M."/>
            <person name="Wang Q."/>
            <person name="Wei S."/>
            <person name="Zheng Y."/>
            <person name="Lin W."/>
            <person name="Duan Y."/>
            <person name="Cao H."/>
            <person name="Xiong S."/>
            <person name="Wang X."/>
            <person name="Wei L."/>
            <person name="Li C."/>
            <person name="Ma Q."/>
            <person name="Ju M."/>
            <person name="Zhao R."/>
            <person name="Li G."/>
            <person name="Mu C."/>
            <person name="Tian Q."/>
            <person name="Mei H."/>
            <person name="Zhang T."/>
            <person name="Gao T."/>
            <person name="Zhang H."/>
        </authorList>
    </citation>
    <scope>NUCLEOTIDE SEQUENCE</scope>
    <source>
        <strain evidence="1">KEN8</strain>
    </source>
</reference>
<name>A0AAW2LTJ3_9LAMI</name>
<proteinExistence type="predicted"/>
<accession>A0AAW2LTJ3</accession>
<protein>
    <submittedName>
        <fullName evidence="1">Uncharacterized protein</fullName>
    </submittedName>
</protein>
<dbReference type="PANTHER" id="PTHR33116">
    <property type="entry name" value="REVERSE TRANSCRIPTASE ZINC-BINDING DOMAIN-CONTAINING PROTEIN-RELATED-RELATED"/>
    <property type="match status" value="1"/>
</dbReference>
<reference evidence="1" key="1">
    <citation type="submission" date="2020-06" db="EMBL/GenBank/DDBJ databases">
        <authorList>
            <person name="Li T."/>
            <person name="Hu X."/>
            <person name="Zhang T."/>
            <person name="Song X."/>
            <person name="Zhang H."/>
            <person name="Dai N."/>
            <person name="Sheng W."/>
            <person name="Hou X."/>
            <person name="Wei L."/>
        </authorList>
    </citation>
    <scope>NUCLEOTIDE SEQUENCE</scope>
    <source>
        <strain evidence="1">KEN8</strain>
        <tissue evidence="1">Leaf</tissue>
    </source>
</reference>
<dbReference type="PANTHER" id="PTHR33116:SF86">
    <property type="entry name" value="REVERSE TRANSCRIPTASE DOMAIN-CONTAINING PROTEIN"/>
    <property type="match status" value="1"/>
</dbReference>
<evidence type="ECO:0000313" key="1">
    <source>
        <dbReference type="EMBL" id="KAL0322147.1"/>
    </source>
</evidence>
<dbReference type="AlphaFoldDB" id="A0AAW2LTJ3"/>